<evidence type="ECO:0000313" key="1">
    <source>
        <dbReference type="EMBL" id="MFC4555747.1"/>
    </source>
</evidence>
<sequence length="307" mass="34305">MATRTMKKTVAFFEVCDDNSEPMAAEDWQQHLRKLRDRQRNQGATSLRHEIYGLRHYAHVYEHRTKLSLVVARERDEPPSSLDEDSGQIFDEQTQANRPWVEICVASFVENTNVFGFVLGGMASPRAGVIADWINEDSRLFGEAISVRPYVANNLVGMLQNGYSEARMVRLQLDATQIDAEVVDGSGLYSAAQRMGQELDLGPEVNVEVVLRIRGRSDGATEATRRSLADRARELIGRPVRSAQAEIVDFQPDSTNGRELVDLVKHRMATKEKVSVMDDDGHQVRIPSAIDAISRAASRLQVVATAR</sequence>
<reference evidence="2" key="1">
    <citation type="journal article" date="2019" name="Int. J. Syst. Evol. Microbiol.">
        <title>The Global Catalogue of Microorganisms (GCM) 10K type strain sequencing project: providing services to taxonomists for standard genome sequencing and annotation.</title>
        <authorList>
            <consortium name="The Broad Institute Genomics Platform"/>
            <consortium name="The Broad Institute Genome Sequencing Center for Infectious Disease"/>
            <person name="Wu L."/>
            <person name="Ma J."/>
        </authorList>
    </citation>
    <scope>NUCLEOTIDE SEQUENCE [LARGE SCALE GENOMIC DNA]</scope>
    <source>
        <strain evidence="2">JCM 3369</strain>
    </source>
</reference>
<organism evidence="1 2">
    <name type="scientific">Georgenia faecalis</name>
    <dbReference type="NCBI Taxonomy" id="2483799"/>
    <lineage>
        <taxon>Bacteria</taxon>
        <taxon>Bacillati</taxon>
        <taxon>Actinomycetota</taxon>
        <taxon>Actinomycetes</taxon>
        <taxon>Micrococcales</taxon>
        <taxon>Bogoriellaceae</taxon>
        <taxon>Georgenia</taxon>
    </lineage>
</organism>
<evidence type="ECO:0000313" key="2">
    <source>
        <dbReference type="Proteomes" id="UP001595955"/>
    </source>
</evidence>
<gene>
    <name evidence="1" type="ORF">ACFO3F_10865</name>
</gene>
<keyword evidence="2" id="KW-1185">Reference proteome</keyword>
<dbReference type="RefSeq" id="WP_122824342.1">
    <property type="nucleotide sequence ID" value="NZ_CP033325.1"/>
</dbReference>
<dbReference type="EMBL" id="JBHSGF010000007">
    <property type="protein sequence ID" value="MFC4555747.1"/>
    <property type="molecule type" value="Genomic_DNA"/>
</dbReference>
<name>A0ABV9DBF0_9MICO</name>
<proteinExistence type="predicted"/>
<protein>
    <submittedName>
        <fullName evidence="1">Uncharacterized protein</fullName>
    </submittedName>
</protein>
<accession>A0ABV9DBF0</accession>
<comment type="caution">
    <text evidence="1">The sequence shown here is derived from an EMBL/GenBank/DDBJ whole genome shotgun (WGS) entry which is preliminary data.</text>
</comment>
<dbReference type="Proteomes" id="UP001595955">
    <property type="component" value="Unassembled WGS sequence"/>
</dbReference>